<name>A0A317DSB9_9PROT</name>
<dbReference type="PANTHER" id="PTHR37539:SF1">
    <property type="entry name" value="ER-BOUND OXYGENASE MPAB_MPAB'_RUBBER OXYGENASE CATALYTIC DOMAIN-CONTAINING PROTEIN"/>
    <property type="match status" value="1"/>
</dbReference>
<dbReference type="Proteomes" id="UP000246077">
    <property type="component" value="Unassembled WGS sequence"/>
</dbReference>
<keyword evidence="3" id="KW-1185">Reference proteome</keyword>
<sequence>MNDTLPTQHGANLPAGRRAVRLLRLLTPRDPRPSEREWRRIGVAMTAGDPPADALIAWMVGLGMGPARALFERALDQGIDAVPDAPEPLRRFFAAAEAPPPWLDRARLERGGEICRLVGNASADVLRDGALMGGYQAAGLNRVLVITGALEKGAGKRLAETSQWWLACTEAGGMDRFGEGFKQSLRVRMVHALVRRHVSRHPAWDAARDGVPVAQMGMAATQLAFSALFLIGIRTLGYLVSRAEGDAVMHLMRYAGWLMGIDEDLLPDDEGTGRTLLYQMGLSLTDPDAAGARLAQALADEPLGRPYPRFARLRRFYARERNLSLNRFFMGAAGMKALGLPWRPLPWFPMIAFPVNTVRFLWGTRSAAARTRMAERGRKAQHRWVDELVGRSRHEIGGAIRHITEAAP</sequence>
<comment type="caution">
    <text evidence="2">The sequence shown here is derived from an EMBL/GenBank/DDBJ whole genome shotgun (WGS) entry which is preliminary data.</text>
</comment>
<gene>
    <name evidence="2" type="ORF">DKG75_22480</name>
</gene>
<feature type="domain" description="ER-bound oxygenase mpaB/mpaB'/Rubber oxygenase catalytic" evidence="1">
    <location>
        <begin position="129"/>
        <end position="348"/>
    </location>
</feature>
<protein>
    <submittedName>
        <fullName evidence="2">DUF2236 domain-containing protein</fullName>
    </submittedName>
</protein>
<dbReference type="InterPro" id="IPR037473">
    <property type="entry name" value="Lcp-like"/>
</dbReference>
<evidence type="ECO:0000313" key="2">
    <source>
        <dbReference type="EMBL" id="PWR17567.1"/>
    </source>
</evidence>
<evidence type="ECO:0000259" key="1">
    <source>
        <dbReference type="Pfam" id="PF09995"/>
    </source>
</evidence>
<dbReference type="AlphaFoldDB" id="A0A317DSB9"/>
<reference evidence="3" key="1">
    <citation type="submission" date="2018-05" db="EMBL/GenBank/DDBJ databases">
        <title>Zavarzinia sp. HR-AS.</title>
        <authorList>
            <person name="Lee Y."/>
            <person name="Jeon C.O."/>
        </authorList>
    </citation>
    <scope>NUCLEOTIDE SEQUENCE [LARGE SCALE GENOMIC DNA]</scope>
    <source>
        <strain evidence="3">DSM 1231</strain>
    </source>
</reference>
<dbReference type="PANTHER" id="PTHR37539">
    <property type="entry name" value="SECRETED PROTEIN-RELATED"/>
    <property type="match status" value="1"/>
</dbReference>
<evidence type="ECO:0000313" key="3">
    <source>
        <dbReference type="Proteomes" id="UP000246077"/>
    </source>
</evidence>
<dbReference type="OrthoDB" id="7365969at2"/>
<dbReference type="RefSeq" id="WP_109923445.1">
    <property type="nucleotide sequence ID" value="NZ_QGLF01000010.1"/>
</dbReference>
<dbReference type="EMBL" id="QGLF01000010">
    <property type="protein sequence ID" value="PWR17567.1"/>
    <property type="molecule type" value="Genomic_DNA"/>
</dbReference>
<organism evidence="2 3">
    <name type="scientific">Zavarzinia compransoris</name>
    <dbReference type="NCBI Taxonomy" id="1264899"/>
    <lineage>
        <taxon>Bacteria</taxon>
        <taxon>Pseudomonadati</taxon>
        <taxon>Pseudomonadota</taxon>
        <taxon>Alphaproteobacteria</taxon>
        <taxon>Rhodospirillales</taxon>
        <taxon>Zavarziniaceae</taxon>
        <taxon>Zavarzinia</taxon>
    </lineage>
</organism>
<accession>A0A317DSB9</accession>
<dbReference type="GO" id="GO:0016491">
    <property type="term" value="F:oxidoreductase activity"/>
    <property type="evidence" value="ECO:0007669"/>
    <property type="project" value="InterPro"/>
</dbReference>
<proteinExistence type="predicted"/>
<dbReference type="InterPro" id="IPR018713">
    <property type="entry name" value="MPAB/Lcp_cat_dom"/>
</dbReference>
<dbReference type="Pfam" id="PF09995">
    <property type="entry name" value="MPAB_Lcp_cat"/>
    <property type="match status" value="1"/>
</dbReference>